<dbReference type="Gene3D" id="3.30.420.10">
    <property type="entry name" value="Ribonuclease H-like superfamily/Ribonuclease H"/>
    <property type="match status" value="1"/>
</dbReference>
<protein>
    <submittedName>
        <fullName evidence="1">Uncharacterized protein</fullName>
    </submittedName>
</protein>
<dbReference type="GO" id="GO:0003676">
    <property type="term" value="F:nucleic acid binding"/>
    <property type="evidence" value="ECO:0007669"/>
    <property type="project" value="InterPro"/>
</dbReference>
<gene>
    <name evidence="1" type="ORF">WMSIL1_LOCUS5084</name>
</gene>
<organism evidence="1 2">
    <name type="scientific">Hymenolepis diminuta</name>
    <name type="common">Rat tapeworm</name>
    <dbReference type="NCBI Taxonomy" id="6216"/>
    <lineage>
        <taxon>Eukaryota</taxon>
        <taxon>Metazoa</taxon>
        <taxon>Spiralia</taxon>
        <taxon>Lophotrochozoa</taxon>
        <taxon>Platyhelminthes</taxon>
        <taxon>Cestoda</taxon>
        <taxon>Eucestoda</taxon>
        <taxon>Cyclophyllidea</taxon>
        <taxon>Hymenolepididae</taxon>
        <taxon>Hymenolepis</taxon>
    </lineage>
</organism>
<accession>A0A564YCB1</accession>
<dbReference type="Proteomes" id="UP000321570">
    <property type="component" value="Unassembled WGS sequence"/>
</dbReference>
<sequence>MPSSSSAVTISALDRMVSRKFCCWTLKDSSFGRNSKNDVDKILLITANRQAERFVGTFKRTLEKIKEEVSKFLLTNRTAPHPVLGDKSPTELLMGRTVSIINQAIIPMDRTNDSEKSYKIGAFNADDPMFACDFRITHS</sequence>
<evidence type="ECO:0000313" key="1">
    <source>
        <dbReference type="EMBL" id="VUZ44912.1"/>
    </source>
</evidence>
<evidence type="ECO:0000313" key="2">
    <source>
        <dbReference type="Proteomes" id="UP000321570"/>
    </source>
</evidence>
<name>A0A564YCB1_HYMDI</name>
<dbReference type="SUPFAM" id="SSF53098">
    <property type="entry name" value="Ribonuclease H-like"/>
    <property type="match status" value="1"/>
</dbReference>
<reference evidence="1 2" key="1">
    <citation type="submission" date="2019-07" db="EMBL/GenBank/DDBJ databases">
        <authorList>
            <person name="Jastrzebski P J."/>
            <person name="Paukszto L."/>
            <person name="Jastrzebski P J."/>
        </authorList>
    </citation>
    <scope>NUCLEOTIDE SEQUENCE [LARGE SCALE GENOMIC DNA]</scope>
    <source>
        <strain evidence="1 2">WMS-il1</strain>
    </source>
</reference>
<dbReference type="InterPro" id="IPR012337">
    <property type="entry name" value="RNaseH-like_sf"/>
</dbReference>
<dbReference type="AlphaFoldDB" id="A0A564YCB1"/>
<proteinExistence type="predicted"/>
<dbReference type="EMBL" id="CABIJS010000155">
    <property type="protein sequence ID" value="VUZ44912.1"/>
    <property type="molecule type" value="Genomic_DNA"/>
</dbReference>
<keyword evidence="2" id="KW-1185">Reference proteome</keyword>
<dbReference type="InterPro" id="IPR036397">
    <property type="entry name" value="RNaseH_sf"/>
</dbReference>